<keyword evidence="1" id="KW-0479">Metal-binding</keyword>
<feature type="region of interest" description="Disordered" evidence="2">
    <location>
        <begin position="1"/>
        <end position="49"/>
    </location>
</feature>
<dbReference type="STRING" id="41047.A0A397G1T0"/>
<keyword evidence="1" id="KW-0862">Zinc</keyword>
<feature type="domain" description="CCHC-type" evidence="3">
    <location>
        <begin position="238"/>
        <end position="253"/>
    </location>
</feature>
<dbReference type="PROSITE" id="PS50158">
    <property type="entry name" value="ZF_CCHC"/>
    <property type="match status" value="1"/>
</dbReference>
<dbReference type="GO" id="GO:0003676">
    <property type="term" value="F:nucleic acid binding"/>
    <property type="evidence" value="ECO:0007669"/>
    <property type="project" value="InterPro"/>
</dbReference>
<feature type="compositionally biased region" description="Polar residues" evidence="2">
    <location>
        <begin position="1"/>
        <end position="30"/>
    </location>
</feature>
<dbReference type="RefSeq" id="XP_026609832.1">
    <property type="nucleotide sequence ID" value="XM_026753825.1"/>
</dbReference>
<dbReference type="GeneID" id="38122180"/>
<feature type="non-terminal residue" evidence="4">
    <location>
        <position position="1"/>
    </location>
</feature>
<proteinExistence type="predicted"/>
<keyword evidence="5" id="KW-1185">Reference proteome</keyword>
<evidence type="ECO:0000256" key="1">
    <source>
        <dbReference type="PROSITE-ProRule" id="PRU00047"/>
    </source>
</evidence>
<dbReference type="VEuPathDB" id="FungiDB:CDV56_100206"/>
<name>A0A397G1T0_ASPTH</name>
<dbReference type="Proteomes" id="UP000215305">
    <property type="component" value="Unassembled WGS sequence"/>
</dbReference>
<evidence type="ECO:0000256" key="2">
    <source>
        <dbReference type="SAM" id="MobiDB-lite"/>
    </source>
</evidence>
<organism evidence="4 5">
    <name type="scientific">Aspergillus thermomutatus</name>
    <name type="common">Neosartorya pseudofischeri</name>
    <dbReference type="NCBI Taxonomy" id="41047"/>
    <lineage>
        <taxon>Eukaryota</taxon>
        <taxon>Fungi</taxon>
        <taxon>Dikarya</taxon>
        <taxon>Ascomycota</taxon>
        <taxon>Pezizomycotina</taxon>
        <taxon>Eurotiomycetes</taxon>
        <taxon>Eurotiomycetidae</taxon>
        <taxon>Eurotiales</taxon>
        <taxon>Aspergillaceae</taxon>
        <taxon>Aspergillus</taxon>
        <taxon>Aspergillus subgen. Fumigati</taxon>
    </lineage>
</organism>
<dbReference type="GO" id="GO:0008270">
    <property type="term" value="F:zinc ion binding"/>
    <property type="evidence" value="ECO:0007669"/>
    <property type="project" value="UniProtKB-KW"/>
</dbReference>
<protein>
    <recommendedName>
        <fullName evidence="3">CCHC-type domain-containing protein</fullName>
    </recommendedName>
</protein>
<accession>A0A397G1T0</accession>
<evidence type="ECO:0000259" key="3">
    <source>
        <dbReference type="PROSITE" id="PS50158"/>
    </source>
</evidence>
<dbReference type="AlphaFoldDB" id="A0A397G1T0"/>
<keyword evidence="1" id="KW-0863">Zinc-finger</keyword>
<comment type="caution">
    <text evidence="4">The sequence shown here is derived from an EMBL/GenBank/DDBJ whole genome shotgun (WGS) entry which is preliminary data.</text>
</comment>
<evidence type="ECO:0000313" key="5">
    <source>
        <dbReference type="Proteomes" id="UP000215305"/>
    </source>
</evidence>
<reference evidence="4" key="1">
    <citation type="submission" date="2018-08" db="EMBL/GenBank/DDBJ databases">
        <title>Draft genome sequence of azole-resistant Aspergillus thermomutatus (Neosartorya pseudofischeri) strain HMR AF 39, isolated from a human nasal aspirate.</title>
        <authorList>
            <person name="Parent-Michaud M."/>
            <person name="Dufresne P.J."/>
            <person name="Fournier E."/>
            <person name="Martineau C."/>
            <person name="Moreira S."/>
            <person name="Perkins V."/>
            <person name="De Repentigny L."/>
            <person name="Dufresne S.F."/>
        </authorList>
    </citation>
    <scope>NUCLEOTIDE SEQUENCE [LARGE SCALE GENOMIC DNA]</scope>
    <source>
        <strain evidence="4">HMR AF 39</strain>
    </source>
</reference>
<evidence type="ECO:0000313" key="4">
    <source>
        <dbReference type="EMBL" id="RHZ43488.1"/>
    </source>
</evidence>
<gene>
    <name evidence="4" type="ORF">CDV56_100206</name>
</gene>
<dbReference type="InterPro" id="IPR001878">
    <property type="entry name" value="Znf_CCHC"/>
</dbReference>
<sequence length="292" mass="31744">FENATTAPRNKNNLVKQQPAAAQQAFSKSTDPSSSLRRPKPSLPDPEKFAGQSLKFDTWLPSIKAKLKIDGEAIGDAKAQFYYDFHTILEHLEWVYTNSNKIHEAEDRLLGLKQGDDDLPAFIAKFGRVLYEARGQTWPDTTKISALRRGLSTTIKNRLAQQLNLPTDYPRFLRVVQQLASGAPFSSTSAPSHSTGSKPTPCYPDSMKIGATDGAINGAINSISAISTGKNYWEEGCCFCCGSNEHFVKDCPSPPPGAGGGGGVSSRSTNQKTLWGVKMLKSLEARSDTSLD</sequence>
<dbReference type="EMBL" id="NKHU02000408">
    <property type="protein sequence ID" value="RHZ43488.1"/>
    <property type="molecule type" value="Genomic_DNA"/>
</dbReference>
<dbReference type="OrthoDB" id="4501855at2759"/>